<dbReference type="Proteomes" id="UP001168537">
    <property type="component" value="Unassembled WGS sequence"/>
</dbReference>
<dbReference type="InterPro" id="IPR009830">
    <property type="entry name" value="LppX/LprAFG"/>
</dbReference>
<keyword evidence="4" id="KW-0732">Signal</keyword>
<accession>A0ABT8F034</accession>
<dbReference type="PROSITE" id="PS51257">
    <property type="entry name" value="PROKAR_LIPOPROTEIN"/>
    <property type="match status" value="1"/>
</dbReference>
<organism evidence="5 6">
    <name type="scientific">Nocardioides abyssi</name>
    <dbReference type="NCBI Taxonomy" id="3058370"/>
    <lineage>
        <taxon>Bacteria</taxon>
        <taxon>Bacillati</taxon>
        <taxon>Actinomycetota</taxon>
        <taxon>Actinomycetes</taxon>
        <taxon>Propionibacteriales</taxon>
        <taxon>Nocardioidaceae</taxon>
        <taxon>Nocardioides</taxon>
    </lineage>
</organism>
<comment type="caution">
    <text evidence="5">The sequence shown here is derived from an EMBL/GenBank/DDBJ whole genome shotgun (WGS) entry which is preliminary data.</text>
</comment>
<keyword evidence="3" id="KW-1003">Cell membrane</keyword>
<dbReference type="Gene3D" id="2.50.20.20">
    <property type="match status" value="1"/>
</dbReference>
<proteinExistence type="inferred from homology"/>
<evidence type="ECO:0000313" key="5">
    <source>
        <dbReference type="EMBL" id="MDN4163601.1"/>
    </source>
</evidence>
<protein>
    <submittedName>
        <fullName evidence="5">LppX_LprAFG lipoprotein</fullName>
    </submittedName>
</protein>
<feature type="chain" id="PRO_5045645127" evidence="4">
    <location>
        <begin position="28"/>
        <end position="243"/>
    </location>
</feature>
<dbReference type="Pfam" id="PF07161">
    <property type="entry name" value="LppX_LprAFG"/>
    <property type="match status" value="1"/>
</dbReference>
<sequence>MLRSLRPVVMPALAPALGLVLTAGVVAGCSGGDDDSSPVGEEQSPAEVMELAKTTFDETSGLSITLTTDDLPEGVTGIVDASGVGTHAPAFEGSITVVLMGQEVEVPVVAVDDKVYAQVPFTNGWQDIDPTEYGAPDPAGLMSTDAGFSALLTATTGLEEGESVRGGANNDEVLTEFTGTVPDTAVKNVIPSASGDFDATYTVTAEGELRSAVLTGVFYADSPAMTYTIGFDDYGTEQDITAP</sequence>
<dbReference type="RefSeq" id="WP_300962938.1">
    <property type="nucleotide sequence ID" value="NZ_JAUHJR010000021.1"/>
</dbReference>
<dbReference type="CDD" id="cd16334">
    <property type="entry name" value="LppX-like"/>
    <property type="match status" value="1"/>
</dbReference>
<keyword evidence="6" id="KW-1185">Reference proteome</keyword>
<evidence type="ECO:0000256" key="3">
    <source>
        <dbReference type="ARBA" id="ARBA00022475"/>
    </source>
</evidence>
<feature type="signal peptide" evidence="4">
    <location>
        <begin position="1"/>
        <end position="27"/>
    </location>
</feature>
<comment type="subcellular location">
    <subcellularLocation>
        <location evidence="1">Cell envelope</location>
    </subcellularLocation>
</comment>
<reference evidence="5" key="1">
    <citation type="submission" date="2023-06" db="EMBL/GenBank/DDBJ databases">
        <title>Draft genome sequence of Nocardioides sp. SOB72.</title>
        <authorList>
            <person name="Zhang G."/>
        </authorList>
    </citation>
    <scope>NUCLEOTIDE SEQUENCE</scope>
    <source>
        <strain evidence="5">SOB72</strain>
    </source>
</reference>
<gene>
    <name evidence="5" type="ORF">QWY29_19715</name>
</gene>
<name>A0ABT8F034_9ACTN</name>
<keyword evidence="3" id="KW-0472">Membrane</keyword>
<evidence type="ECO:0000256" key="4">
    <source>
        <dbReference type="SAM" id="SignalP"/>
    </source>
</evidence>
<evidence type="ECO:0000256" key="1">
    <source>
        <dbReference type="ARBA" id="ARBA00004196"/>
    </source>
</evidence>
<dbReference type="InterPro" id="IPR029046">
    <property type="entry name" value="LolA/LolB/LppX"/>
</dbReference>
<keyword evidence="5" id="KW-0449">Lipoprotein</keyword>
<evidence type="ECO:0000256" key="2">
    <source>
        <dbReference type="ARBA" id="ARBA00009194"/>
    </source>
</evidence>
<evidence type="ECO:0000313" key="6">
    <source>
        <dbReference type="Proteomes" id="UP001168537"/>
    </source>
</evidence>
<comment type="similarity">
    <text evidence="2">Belongs to the LppX/LprAFG lipoprotein family.</text>
</comment>
<dbReference type="EMBL" id="JAUHJR010000021">
    <property type="protein sequence ID" value="MDN4163601.1"/>
    <property type="molecule type" value="Genomic_DNA"/>
</dbReference>
<dbReference type="SUPFAM" id="SSF89392">
    <property type="entry name" value="Prokaryotic lipoproteins and lipoprotein localization factors"/>
    <property type="match status" value="1"/>
</dbReference>